<dbReference type="GO" id="GO:0016020">
    <property type="term" value="C:membrane"/>
    <property type="evidence" value="ECO:0007669"/>
    <property type="project" value="TreeGrafter"/>
</dbReference>
<name>A0A9W6CVY8_9MICO</name>
<dbReference type="InterPro" id="IPR029058">
    <property type="entry name" value="AB_hydrolase_fold"/>
</dbReference>
<feature type="domain" description="AB hydrolase-1" evidence="2">
    <location>
        <begin position="79"/>
        <end position="277"/>
    </location>
</feature>
<evidence type="ECO:0000313" key="4">
    <source>
        <dbReference type="Proteomes" id="UP001144396"/>
    </source>
</evidence>
<dbReference type="Pfam" id="PF12697">
    <property type="entry name" value="Abhydrolase_6"/>
    <property type="match status" value="1"/>
</dbReference>
<dbReference type="EMBL" id="BSDP01000001">
    <property type="protein sequence ID" value="GLI27370.1"/>
    <property type="molecule type" value="Genomic_DNA"/>
</dbReference>
<dbReference type="InterPro" id="IPR050266">
    <property type="entry name" value="AB_hydrolase_sf"/>
</dbReference>
<keyword evidence="4" id="KW-1185">Reference proteome</keyword>
<evidence type="ECO:0000259" key="2">
    <source>
        <dbReference type="Pfam" id="PF12697"/>
    </source>
</evidence>
<feature type="chain" id="PRO_5040895547" evidence="1">
    <location>
        <begin position="16"/>
        <end position="304"/>
    </location>
</feature>
<dbReference type="PANTHER" id="PTHR43798">
    <property type="entry name" value="MONOACYLGLYCEROL LIPASE"/>
    <property type="match status" value="1"/>
</dbReference>
<evidence type="ECO:0000256" key="1">
    <source>
        <dbReference type="SAM" id="SignalP"/>
    </source>
</evidence>
<dbReference type="AlphaFoldDB" id="A0A9W6CVY8"/>
<dbReference type="Proteomes" id="UP001144396">
    <property type="component" value="Unassembled WGS sequence"/>
</dbReference>
<sequence length="304" mass="32366">MTALTAIATATRSLAAVSPAAGSALALRLFLHVGRRMPLADRDRAIMDQARRSTVRVRGIDGRGTDVVAYEWGSGDDVVLLVHGWQGRASQFGAMVRELRAEGFRVVAFDAPAHGESDGSGAYVIDWVDAIHELQHRYGRFDAIIAHSFGALGVFTAIAEGVTTRRVMTVSSPADADAVFSEFGGALGLDARTLDAMRERFVARLFAGEADPFARVSAIHHPLPDTVDLLVAHDPGDRRVSSREAERLLAAHPRARHLSADGAGHTRILRDDAVLDAMLGFVGDSRQSAASVDAVPARAATTSA</sequence>
<dbReference type="Gene3D" id="3.40.50.1820">
    <property type="entry name" value="alpha/beta hydrolase"/>
    <property type="match status" value="1"/>
</dbReference>
<feature type="signal peptide" evidence="1">
    <location>
        <begin position="1"/>
        <end position="15"/>
    </location>
</feature>
<accession>A0A9W6CVY8</accession>
<dbReference type="SUPFAM" id="SSF53474">
    <property type="entry name" value="alpha/beta-Hydrolases"/>
    <property type="match status" value="1"/>
</dbReference>
<comment type="caution">
    <text evidence="3">The sequence shown here is derived from an EMBL/GenBank/DDBJ whole genome shotgun (WGS) entry which is preliminary data.</text>
</comment>
<protein>
    <submittedName>
        <fullName evidence="3">Alpha/beta hydrolase</fullName>
    </submittedName>
</protein>
<dbReference type="GO" id="GO:0016787">
    <property type="term" value="F:hydrolase activity"/>
    <property type="evidence" value="ECO:0007669"/>
    <property type="project" value="UniProtKB-KW"/>
</dbReference>
<reference evidence="3" key="1">
    <citation type="submission" date="2022-12" db="EMBL/GenBank/DDBJ databases">
        <title>Reference genome sequencing for broad-spectrum identification of bacterial and archaeal isolates by mass spectrometry.</title>
        <authorList>
            <person name="Sekiguchi Y."/>
            <person name="Tourlousse D.M."/>
        </authorList>
    </citation>
    <scope>NUCLEOTIDE SEQUENCE</scope>
    <source>
        <strain evidence="3">14</strain>
    </source>
</reference>
<proteinExistence type="predicted"/>
<dbReference type="InterPro" id="IPR000073">
    <property type="entry name" value="AB_hydrolase_1"/>
</dbReference>
<dbReference type="PANTHER" id="PTHR43798:SF33">
    <property type="entry name" value="HYDROLASE, PUTATIVE (AFU_ORTHOLOGUE AFUA_2G14860)-RELATED"/>
    <property type="match status" value="1"/>
</dbReference>
<organism evidence="3 4">
    <name type="scientific">Agromyces rhizosphaerae</name>
    <dbReference type="NCBI Taxonomy" id="88374"/>
    <lineage>
        <taxon>Bacteria</taxon>
        <taxon>Bacillati</taxon>
        <taxon>Actinomycetota</taxon>
        <taxon>Actinomycetes</taxon>
        <taxon>Micrococcales</taxon>
        <taxon>Microbacteriaceae</taxon>
        <taxon>Agromyces</taxon>
    </lineage>
</organism>
<keyword evidence="1" id="KW-0732">Signal</keyword>
<dbReference type="RefSeq" id="WP_281883855.1">
    <property type="nucleotide sequence ID" value="NZ_BSDP01000001.1"/>
</dbReference>
<gene>
    <name evidence="3" type="ORF">ARHIZOSPH14_16120</name>
</gene>
<evidence type="ECO:0000313" key="3">
    <source>
        <dbReference type="EMBL" id="GLI27370.1"/>
    </source>
</evidence>
<keyword evidence="3" id="KW-0378">Hydrolase</keyword>